<gene>
    <name evidence="2" type="ORF">LCGC14_0376560</name>
</gene>
<sequence>MSEKLEVTNCSSCGDEFDEEERENPRRDSSDDPICDDCYREYYEFTCCKCEEYGDQKDQHNLLVVLEAEIVRIESEDDYLKPGIYQVVDTPYWATDYFESWIRWKAVTWLCENPFDIAYECYPCGHLCLTCQNELWERIGARPVTFEKIEEPT</sequence>
<evidence type="ECO:0000313" key="2">
    <source>
        <dbReference type="EMBL" id="KKN75780.1"/>
    </source>
</evidence>
<dbReference type="AlphaFoldDB" id="A0A0F9T3F6"/>
<reference evidence="2" key="1">
    <citation type="journal article" date="2015" name="Nature">
        <title>Complex archaea that bridge the gap between prokaryotes and eukaryotes.</title>
        <authorList>
            <person name="Spang A."/>
            <person name="Saw J.H."/>
            <person name="Jorgensen S.L."/>
            <person name="Zaremba-Niedzwiedzka K."/>
            <person name="Martijn J."/>
            <person name="Lind A.E."/>
            <person name="van Eijk R."/>
            <person name="Schleper C."/>
            <person name="Guy L."/>
            <person name="Ettema T.J."/>
        </authorList>
    </citation>
    <scope>NUCLEOTIDE SEQUENCE</scope>
</reference>
<protein>
    <submittedName>
        <fullName evidence="2">Uncharacterized protein</fullName>
    </submittedName>
</protein>
<proteinExistence type="predicted"/>
<dbReference type="EMBL" id="LAZR01000303">
    <property type="protein sequence ID" value="KKN75780.1"/>
    <property type="molecule type" value="Genomic_DNA"/>
</dbReference>
<comment type="caution">
    <text evidence="2">The sequence shown here is derived from an EMBL/GenBank/DDBJ whole genome shotgun (WGS) entry which is preliminary data.</text>
</comment>
<evidence type="ECO:0000256" key="1">
    <source>
        <dbReference type="SAM" id="MobiDB-lite"/>
    </source>
</evidence>
<feature type="region of interest" description="Disordered" evidence="1">
    <location>
        <begin position="1"/>
        <end position="31"/>
    </location>
</feature>
<accession>A0A0F9T3F6</accession>
<organism evidence="2">
    <name type="scientific">marine sediment metagenome</name>
    <dbReference type="NCBI Taxonomy" id="412755"/>
    <lineage>
        <taxon>unclassified sequences</taxon>
        <taxon>metagenomes</taxon>
        <taxon>ecological metagenomes</taxon>
    </lineage>
</organism>
<name>A0A0F9T3F6_9ZZZZ</name>